<evidence type="ECO:0000256" key="1">
    <source>
        <dbReference type="SAM" id="MobiDB-lite"/>
    </source>
</evidence>
<reference evidence="2" key="1">
    <citation type="journal article" date="2022" name="Int. J. Mol. Sci.">
        <title>Draft Genome of Tanacetum Coccineum: Genomic Comparison of Closely Related Tanacetum-Family Plants.</title>
        <authorList>
            <person name="Yamashiro T."/>
            <person name="Shiraishi A."/>
            <person name="Nakayama K."/>
            <person name="Satake H."/>
        </authorList>
    </citation>
    <scope>NUCLEOTIDE SEQUENCE</scope>
</reference>
<organism evidence="2 3">
    <name type="scientific">Tanacetum coccineum</name>
    <dbReference type="NCBI Taxonomy" id="301880"/>
    <lineage>
        <taxon>Eukaryota</taxon>
        <taxon>Viridiplantae</taxon>
        <taxon>Streptophyta</taxon>
        <taxon>Embryophyta</taxon>
        <taxon>Tracheophyta</taxon>
        <taxon>Spermatophyta</taxon>
        <taxon>Magnoliopsida</taxon>
        <taxon>eudicotyledons</taxon>
        <taxon>Gunneridae</taxon>
        <taxon>Pentapetalae</taxon>
        <taxon>asterids</taxon>
        <taxon>campanulids</taxon>
        <taxon>Asterales</taxon>
        <taxon>Asteraceae</taxon>
        <taxon>Asteroideae</taxon>
        <taxon>Anthemideae</taxon>
        <taxon>Anthemidinae</taxon>
        <taxon>Tanacetum</taxon>
    </lineage>
</organism>
<evidence type="ECO:0000313" key="2">
    <source>
        <dbReference type="EMBL" id="GJT32782.1"/>
    </source>
</evidence>
<dbReference type="Proteomes" id="UP001151760">
    <property type="component" value="Unassembled WGS sequence"/>
</dbReference>
<sequence>MKLEKALLDFESHKERRLSHLRTQLGQQHDDMIGKIDLLWKTVFEKLNDVFTPENAGNSMAPKSIAAISQVEREELKKKGIKSPSKFKDSDTEEEDISSTNAREHDLENEESERETEEEVAEVFDDETEEEEDDDTKYYNSPPAIKELVYHEWLLKNPQPSWVKAKIRAENPSNTKTSCMIGHIFKKHAYIDIESPINIMSRNQYNQIMTYKLGPRK</sequence>
<comment type="caution">
    <text evidence="2">The sequence shown here is derived from an EMBL/GenBank/DDBJ whole genome shotgun (WGS) entry which is preliminary data.</text>
</comment>
<evidence type="ECO:0000313" key="3">
    <source>
        <dbReference type="Proteomes" id="UP001151760"/>
    </source>
</evidence>
<proteinExistence type="predicted"/>
<keyword evidence="3" id="KW-1185">Reference proteome</keyword>
<protein>
    <submittedName>
        <fullName evidence="2">Uncharacterized protein</fullName>
    </submittedName>
</protein>
<name>A0ABQ5D1W1_9ASTR</name>
<feature type="compositionally biased region" description="Acidic residues" evidence="1">
    <location>
        <begin position="107"/>
        <end position="135"/>
    </location>
</feature>
<gene>
    <name evidence="2" type="ORF">Tco_0923201</name>
</gene>
<feature type="region of interest" description="Disordered" evidence="1">
    <location>
        <begin position="74"/>
        <end position="140"/>
    </location>
</feature>
<dbReference type="EMBL" id="BQNB010014820">
    <property type="protein sequence ID" value="GJT32782.1"/>
    <property type="molecule type" value="Genomic_DNA"/>
</dbReference>
<reference evidence="2" key="2">
    <citation type="submission" date="2022-01" db="EMBL/GenBank/DDBJ databases">
        <authorList>
            <person name="Yamashiro T."/>
            <person name="Shiraishi A."/>
            <person name="Satake H."/>
            <person name="Nakayama K."/>
        </authorList>
    </citation>
    <scope>NUCLEOTIDE SEQUENCE</scope>
</reference>
<accession>A0ABQ5D1W1</accession>